<evidence type="ECO:0000313" key="3">
    <source>
        <dbReference type="Proteomes" id="UP000721236"/>
    </source>
</evidence>
<dbReference type="InterPro" id="IPR029068">
    <property type="entry name" value="Glyas_Bleomycin-R_OHBP_Dase"/>
</dbReference>
<dbReference type="EMBL" id="CAJZAH010000002">
    <property type="protein sequence ID" value="CAG9175040.1"/>
    <property type="molecule type" value="Genomic_DNA"/>
</dbReference>
<dbReference type="Gene3D" id="3.10.180.10">
    <property type="entry name" value="2,3-Dihydroxybiphenyl 1,2-Dioxygenase, domain 1"/>
    <property type="match status" value="1"/>
</dbReference>
<organism evidence="2 3">
    <name type="scientific">Cupriavidus respiraculi</name>
    <dbReference type="NCBI Taxonomy" id="195930"/>
    <lineage>
        <taxon>Bacteria</taxon>
        <taxon>Pseudomonadati</taxon>
        <taxon>Pseudomonadota</taxon>
        <taxon>Betaproteobacteria</taxon>
        <taxon>Burkholderiales</taxon>
        <taxon>Burkholderiaceae</taxon>
        <taxon>Cupriavidus</taxon>
    </lineage>
</organism>
<dbReference type="Proteomes" id="UP000721236">
    <property type="component" value="Unassembled WGS sequence"/>
</dbReference>
<dbReference type="PROSITE" id="PS51819">
    <property type="entry name" value="VOC"/>
    <property type="match status" value="1"/>
</dbReference>
<dbReference type="NCBIfam" id="NF041414">
    <property type="entry name" value="ArsI_CadI_VOC"/>
    <property type="match status" value="1"/>
</dbReference>
<accession>A0ABM8X552</accession>
<evidence type="ECO:0000313" key="2">
    <source>
        <dbReference type="EMBL" id="CAG9175040.1"/>
    </source>
</evidence>
<feature type="domain" description="VOC" evidence="1">
    <location>
        <begin position="2"/>
        <end position="119"/>
    </location>
</feature>
<evidence type="ECO:0000259" key="1">
    <source>
        <dbReference type="PROSITE" id="PS51819"/>
    </source>
</evidence>
<dbReference type="PANTHER" id="PTHR41294:SF1">
    <property type="entry name" value="CADMIUM-INDUCED PROTEIN CADI"/>
    <property type="match status" value="1"/>
</dbReference>
<dbReference type="InterPro" id="IPR037523">
    <property type="entry name" value="VOC_core"/>
</dbReference>
<dbReference type="PANTHER" id="PTHR41294">
    <property type="entry name" value="CADMIUM-INDUCED PROTEIN CADI"/>
    <property type="match status" value="1"/>
</dbReference>
<protein>
    <submittedName>
        <fullName evidence="2">Cadmium-induced protein CadI</fullName>
    </submittedName>
</protein>
<sequence>MKRFHVHVSVADLSASIRYYSALFAAEPTVLKPDYAKWALDDPSVNFAISRRGAAQDRLGVDHLGIQVETDEELADMRTRLANADLPMQAQIGTNCCYANSDKYWSVDPQGVAWESFHTLASVPTYGEARQSAGEGTACCAPASQAIPMPRPTNDPACCGPRSSCC</sequence>
<dbReference type="RefSeq" id="WP_224042256.1">
    <property type="nucleotide sequence ID" value="NZ_CAJZAH010000002.1"/>
</dbReference>
<keyword evidence="3" id="KW-1185">Reference proteome</keyword>
<dbReference type="SUPFAM" id="SSF54593">
    <property type="entry name" value="Glyoxalase/Bleomycin resistance protein/Dihydroxybiphenyl dioxygenase"/>
    <property type="match status" value="1"/>
</dbReference>
<comment type="caution">
    <text evidence="2">The sequence shown here is derived from an EMBL/GenBank/DDBJ whole genome shotgun (WGS) entry which is preliminary data.</text>
</comment>
<dbReference type="InterPro" id="IPR049789">
    <property type="entry name" value="ArsI/CadI-like"/>
</dbReference>
<reference evidence="2 3" key="1">
    <citation type="submission" date="2021-08" db="EMBL/GenBank/DDBJ databases">
        <authorList>
            <person name="Peeters C."/>
        </authorList>
    </citation>
    <scope>NUCLEOTIDE SEQUENCE [LARGE SCALE GENOMIC DNA]</scope>
    <source>
        <strain evidence="2 3">LMG 21510</strain>
    </source>
</reference>
<dbReference type="InterPro" id="IPR052393">
    <property type="entry name" value="Cadmium-induced_rsp"/>
</dbReference>
<name>A0ABM8X552_9BURK</name>
<proteinExistence type="predicted"/>
<gene>
    <name evidence="2" type="primary">cadI</name>
    <name evidence="2" type="ORF">LMG21510_02762</name>
</gene>